<evidence type="ECO:0000256" key="9">
    <source>
        <dbReference type="SAM" id="Phobius"/>
    </source>
</evidence>
<dbReference type="RefSeq" id="WP_236117699.1">
    <property type="nucleotide sequence ID" value="NZ_JAKGSI010000001.1"/>
</dbReference>
<keyword evidence="4" id="KW-0808">Transferase</keyword>
<dbReference type="EC" id="2.7.13.3" evidence="2"/>
<dbReference type="Pfam" id="PF07730">
    <property type="entry name" value="HisKA_3"/>
    <property type="match status" value="1"/>
</dbReference>
<dbReference type="GO" id="GO:0046983">
    <property type="term" value="F:protein dimerization activity"/>
    <property type="evidence" value="ECO:0007669"/>
    <property type="project" value="InterPro"/>
</dbReference>
<evidence type="ECO:0000259" key="10">
    <source>
        <dbReference type="Pfam" id="PF07730"/>
    </source>
</evidence>
<protein>
    <recommendedName>
        <fullName evidence="2">histidine kinase</fullName>
        <ecNumber evidence="2">2.7.13.3</ecNumber>
    </recommendedName>
</protein>
<feature type="domain" description="Signal transduction histidine kinase subgroup 3 dimerisation and phosphoacceptor" evidence="10">
    <location>
        <begin position="196"/>
        <end position="254"/>
    </location>
</feature>
<gene>
    <name evidence="11" type="ORF">L1O03_01810</name>
</gene>
<dbReference type="Gene3D" id="1.20.5.1930">
    <property type="match status" value="1"/>
</dbReference>
<evidence type="ECO:0000256" key="3">
    <source>
        <dbReference type="ARBA" id="ARBA00022553"/>
    </source>
</evidence>
<dbReference type="InterPro" id="IPR011712">
    <property type="entry name" value="Sig_transdc_His_kin_sub3_dim/P"/>
</dbReference>
<comment type="catalytic activity">
    <reaction evidence="1">
        <text>ATP + protein L-histidine = ADP + protein N-phospho-L-histidine.</text>
        <dbReference type="EC" id="2.7.13.3"/>
    </reaction>
</comment>
<proteinExistence type="predicted"/>
<feature type="transmembrane region" description="Helical" evidence="9">
    <location>
        <begin position="156"/>
        <end position="174"/>
    </location>
</feature>
<evidence type="ECO:0000256" key="7">
    <source>
        <dbReference type="ARBA" id="ARBA00022840"/>
    </source>
</evidence>
<reference evidence="11" key="1">
    <citation type="submission" date="2022-01" db="EMBL/GenBank/DDBJ databases">
        <title>Corynebacterium sp. nov isolated from isolated from the feces of the greater white-fronted geese (Anser albifrons) at Poyang Lake, PR China.</title>
        <authorList>
            <person name="Liu Q."/>
        </authorList>
    </citation>
    <scope>NUCLEOTIDE SEQUENCE</scope>
    <source>
        <strain evidence="11">JCM 32435</strain>
    </source>
</reference>
<sequence>MIDDSASLRDPLDWRSRTRWWCGPFPIADLAWSGFFFLCVVLDVLFIIEHGPLRWYVIEPVIHLGIAVTSLFRKIALQVAAAITACLFVLLLVVFALTPVNLGINPILLAAPLTLWTVTRWGSGGALYAMLAAAGAVMNPMVVAPPIFGGFSTHRIAPFGVPAVLLVMGCYVLAQRIRTRSIAHHRAVHEAMLHQRIALARELHDVVGHGLTAIKVSAQTAQYVGEPRGALDKIIDLADRSLADVRALVEALNDADPPSIDPAEIPAIVQRCGIAAELPASFEATGSWPLRYRIALVRAVQEISTNALKHGAAPGSLRLRITDSGFHLEAENPLGTPGPGTRTGLRSVEERISDIGSMAYTTTDTTFHIRITVP</sequence>
<evidence type="ECO:0000313" key="12">
    <source>
        <dbReference type="Proteomes" id="UP001139336"/>
    </source>
</evidence>
<keyword evidence="9" id="KW-1133">Transmembrane helix</keyword>
<dbReference type="Gene3D" id="3.30.565.10">
    <property type="entry name" value="Histidine kinase-like ATPase, C-terminal domain"/>
    <property type="match status" value="1"/>
</dbReference>
<dbReference type="SUPFAM" id="SSF55874">
    <property type="entry name" value="ATPase domain of HSP90 chaperone/DNA topoisomerase II/histidine kinase"/>
    <property type="match status" value="1"/>
</dbReference>
<keyword evidence="5" id="KW-0547">Nucleotide-binding</keyword>
<evidence type="ECO:0000256" key="5">
    <source>
        <dbReference type="ARBA" id="ARBA00022741"/>
    </source>
</evidence>
<evidence type="ECO:0000256" key="2">
    <source>
        <dbReference type="ARBA" id="ARBA00012438"/>
    </source>
</evidence>
<keyword evidence="7" id="KW-0067">ATP-binding</keyword>
<evidence type="ECO:0000256" key="1">
    <source>
        <dbReference type="ARBA" id="ARBA00000085"/>
    </source>
</evidence>
<keyword evidence="8" id="KW-0902">Two-component regulatory system</keyword>
<dbReference type="AlphaFoldDB" id="A0A9X1QNJ1"/>
<keyword evidence="9" id="KW-0472">Membrane</keyword>
<dbReference type="GO" id="GO:0000155">
    <property type="term" value="F:phosphorelay sensor kinase activity"/>
    <property type="evidence" value="ECO:0007669"/>
    <property type="project" value="InterPro"/>
</dbReference>
<organism evidence="11 12">
    <name type="scientific">Corynebacterium uropygiale</name>
    <dbReference type="NCBI Taxonomy" id="1775911"/>
    <lineage>
        <taxon>Bacteria</taxon>
        <taxon>Bacillati</taxon>
        <taxon>Actinomycetota</taxon>
        <taxon>Actinomycetes</taxon>
        <taxon>Mycobacteriales</taxon>
        <taxon>Corynebacteriaceae</taxon>
        <taxon>Corynebacterium</taxon>
    </lineage>
</organism>
<feature type="transmembrane region" description="Helical" evidence="9">
    <location>
        <begin position="126"/>
        <end position="144"/>
    </location>
</feature>
<feature type="transmembrane region" description="Helical" evidence="9">
    <location>
        <begin position="103"/>
        <end position="119"/>
    </location>
</feature>
<dbReference type="GO" id="GO:0005524">
    <property type="term" value="F:ATP binding"/>
    <property type="evidence" value="ECO:0007669"/>
    <property type="project" value="UniProtKB-KW"/>
</dbReference>
<evidence type="ECO:0000256" key="8">
    <source>
        <dbReference type="ARBA" id="ARBA00023012"/>
    </source>
</evidence>
<feature type="transmembrane region" description="Helical" evidence="9">
    <location>
        <begin position="79"/>
        <end position="97"/>
    </location>
</feature>
<dbReference type="PANTHER" id="PTHR24421">
    <property type="entry name" value="NITRATE/NITRITE SENSOR PROTEIN NARX-RELATED"/>
    <property type="match status" value="1"/>
</dbReference>
<comment type="caution">
    <text evidence="11">The sequence shown here is derived from an EMBL/GenBank/DDBJ whole genome shotgun (WGS) entry which is preliminary data.</text>
</comment>
<dbReference type="EMBL" id="JAKGSI010000001">
    <property type="protein sequence ID" value="MCF4005911.1"/>
    <property type="molecule type" value="Genomic_DNA"/>
</dbReference>
<keyword evidence="12" id="KW-1185">Reference proteome</keyword>
<dbReference type="InterPro" id="IPR050482">
    <property type="entry name" value="Sensor_HK_TwoCompSys"/>
</dbReference>
<dbReference type="Proteomes" id="UP001139336">
    <property type="component" value="Unassembled WGS sequence"/>
</dbReference>
<keyword evidence="3" id="KW-0597">Phosphoprotein</keyword>
<dbReference type="InterPro" id="IPR036890">
    <property type="entry name" value="HATPase_C_sf"/>
</dbReference>
<evidence type="ECO:0000256" key="6">
    <source>
        <dbReference type="ARBA" id="ARBA00022777"/>
    </source>
</evidence>
<dbReference type="GO" id="GO:0016020">
    <property type="term" value="C:membrane"/>
    <property type="evidence" value="ECO:0007669"/>
    <property type="project" value="InterPro"/>
</dbReference>
<keyword evidence="6 11" id="KW-0418">Kinase</keyword>
<feature type="transmembrane region" description="Helical" evidence="9">
    <location>
        <begin position="21"/>
        <end position="47"/>
    </location>
</feature>
<keyword evidence="9" id="KW-0812">Transmembrane</keyword>
<dbReference type="PANTHER" id="PTHR24421:SF10">
    <property type="entry name" value="NITRATE_NITRITE SENSOR PROTEIN NARQ"/>
    <property type="match status" value="1"/>
</dbReference>
<evidence type="ECO:0000313" key="11">
    <source>
        <dbReference type="EMBL" id="MCF4005911.1"/>
    </source>
</evidence>
<accession>A0A9X1QNJ1</accession>
<name>A0A9X1QNJ1_9CORY</name>
<evidence type="ECO:0000256" key="4">
    <source>
        <dbReference type="ARBA" id="ARBA00022679"/>
    </source>
</evidence>